<reference evidence="1" key="1">
    <citation type="submission" date="2020-06" db="EMBL/GenBank/DDBJ databases">
        <title>WGS assembly of Ceratodon purpureus strain R40.</title>
        <authorList>
            <person name="Carey S.B."/>
            <person name="Jenkins J."/>
            <person name="Shu S."/>
            <person name="Lovell J.T."/>
            <person name="Sreedasyam A."/>
            <person name="Maumus F."/>
            <person name="Tiley G.P."/>
            <person name="Fernandez-Pozo N."/>
            <person name="Barry K."/>
            <person name="Chen C."/>
            <person name="Wang M."/>
            <person name="Lipzen A."/>
            <person name="Daum C."/>
            <person name="Saski C.A."/>
            <person name="Payton A.C."/>
            <person name="Mcbreen J.C."/>
            <person name="Conrad R.E."/>
            <person name="Kollar L.M."/>
            <person name="Olsson S."/>
            <person name="Huttunen S."/>
            <person name="Landis J.B."/>
            <person name="Wickett N.J."/>
            <person name="Johnson M.G."/>
            <person name="Rensing S.A."/>
            <person name="Grimwood J."/>
            <person name="Schmutz J."/>
            <person name="Mcdaniel S.F."/>
        </authorList>
    </citation>
    <scope>NUCLEOTIDE SEQUENCE</scope>
    <source>
        <strain evidence="1">R40</strain>
    </source>
</reference>
<comment type="caution">
    <text evidence="1">The sequence shown here is derived from an EMBL/GenBank/DDBJ whole genome shotgun (WGS) entry which is preliminary data.</text>
</comment>
<protein>
    <submittedName>
        <fullName evidence="1">Uncharacterized protein</fullName>
    </submittedName>
</protein>
<organism evidence="1 2">
    <name type="scientific">Ceratodon purpureus</name>
    <name type="common">Fire moss</name>
    <name type="synonym">Dicranum purpureum</name>
    <dbReference type="NCBI Taxonomy" id="3225"/>
    <lineage>
        <taxon>Eukaryota</taxon>
        <taxon>Viridiplantae</taxon>
        <taxon>Streptophyta</taxon>
        <taxon>Embryophyta</taxon>
        <taxon>Bryophyta</taxon>
        <taxon>Bryophytina</taxon>
        <taxon>Bryopsida</taxon>
        <taxon>Dicranidae</taxon>
        <taxon>Pseudoditrichales</taxon>
        <taxon>Ditrichaceae</taxon>
        <taxon>Ceratodon</taxon>
    </lineage>
</organism>
<dbReference type="Proteomes" id="UP000822688">
    <property type="component" value="Chromosome V"/>
</dbReference>
<dbReference type="EMBL" id="CM026426">
    <property type="protein sequence ID" value="KAG0573895.1"/>
    <property type="molecule type" value="Genomic_DNA"/>
</dbReference>
<name>A0A8T0HSW8_CERPU</name>
<accession>A0A8T0HSW8</accession>
<dbReference type="EMBL" id="CM026426">
    <property type="protein sequence ID" value="KAG0573897.1"/>
    <property type="molecule type" value="Genomic_DNA"/>
</dbReference>
<dbReference type="AlphaFoldDB" id="A0A8T0HSW8"/>
<evidence type="ECO:0000313" key="1">
    <source>
        <dbReference type="EMBL" id="KAG0573897.1"/>
    </source>
</evidence>
<gene>
    <name evidence="1" type="ORF">KC19_VG219400</name>
</gene>
<keyword evidence="2" id="KW-1185">Reference proteome</keyword>
<sequence length="168" mass="19946">MCQFLSEVSHKMCYSTPFTLTFHRRKQSTDLKMMRECSKQWYRDRLCLSRDGFLPSKASRHLYPKSECPERLGTPNCVGACAWHHRGGVHYVQYVKELYERVHQKKLHPSDMLPWHFARGLLAEEDGLLVDWAKYTDGNRRGGKRNAKKKILKKYGNLRRHVPFHTRR</sequence>
<evidence type="ECO:0000313" key="2">
    <source>
        <dbReference type="Proteomes" id="UP000822688"/>
    </source>
</evidence>
<proteinExistence type="predicted"/>
<dbReference type="EMBL" id="CM026426">
    <property type="protein sequence ID" value="KAG0573896.1"/>
    <property type="molecule type" value="Genomic_DNA"/>
</dbReference>